<feature type="transmembrane region" description="Helical" evidence="1">
    <location>
        <begin position="81"/>
        <end position="100"/>
    </location>
</feature>
<keyword evidence="1" id="KW-1133">Transmembrane helix</keyword>
<comment type="caution">
    <text evidence="2">The sequence shown here is derived from an EMBL/GenBank/DDBJ whole genome shotgun (WGS) entry which is preliminary data.</text>
</comment>
<evidence type="ECO:0000313" key="3">
    <source>
        <dbReference type="Proteomes" id="UP001262582"/>
    </source>
</evidence>
<accession>A0ABU3D4L4</accession>
<gene>
    <name evidence="2" type="ORF">RM539_06760</name>
</gene>
<evidence type="ECO:0000313" key="2">
    <source>
        <dbReference type="EMBL" id="MDT0676280.1"/>
    </source>
</evidence>
<proteinExistence type="predicted"/>
<reference evidence="2 3" key="1">
    <citation type="submission" date="2023-09" db="EMBL/GenBank/DDBJ databases">
        <authorList>
            <person name="Rey-Velasco X."/>
        </authorList>
    </citation>
    <scope>NUCLEOTIDE SEQUENCE [LARGE SCALE GENOMIC DNA]</scope>
    <source>
        <strain evidence="2 3">F117</strain>
    </source>
</reference>
<keyword evidence="1" id="KW-0812">Transmembrane</keyword>
<protein>
    <submittedName>
        <fullName evidence="2">Uncharacterized protein</fullName>
    </submittedName>
</protein>
<dbReference type="Proteomes" id="UP001262582">
    <property type="component" value="Unassembled WGS sequence"/>
</dbReference>
<name>A0ABU3D4L4_9FLAO</name>
<dbReference type="EMBL" id="JAVRHK010000003">
    <property type="protein sequence ID" value="MDT0676280.1"/>
    <property type="molecule type" value="Genomic_DNA"/>
</dbReference>
<evidence type="ECO:0000256" key="1">
    <source>
        <dbReference type="SAM" id="Phobius"/>
    </source>
</evidence>
<organism evidence="2 3">
    <name type="scientific">Autumnicola musiva</name>
    <dbReference type="NCBI Taxonomy" id="3075589"/>
    <lineage>
        <taxon>Bacteria</taxon>
        <taxon>Pseudomonadati</taxon>
        <taxon>Bacteroidota</taxon>
        <taxon>Flavobacteriia</taxon>
        <taxon>Flavobacteriales</taxon>
        <taxon>Flavobacteriaceae</taxon>
        <taxon>Autumnicola</taxon>
    </lineage>
</organism>
<sequence>MKKNKLPHKSKSGFKIPDDYFGNLEQDLMDGLFSKSEESFLHNKQVSSGFKTPEAYLENFNVELPAKEDTGVISIFSRRTFYYVAGIAAVLFAVINSLFVQTEAEASWDNLELSAIENYIEEGYLDMPESEITNYLYEDGYNIEDADFREVNSNAVVEYLDEHLEDPAHIYE</sequence>
<keyword evidence="1" id="KW-0472">Membrane</keyword>
<dbReference type="RefSeq" id="WP_311502616.1">
    <property type="nucleotide sequence ID" value="NZ_JAVRHK010000003.1"/>
</dbReference>
<keyword evidence="3" id="KW-1185">Reference proteome</keyword>